<dbReference type="PANTHER" id="PTHR10073:SF52">
    <property type="entry name" value="MISMATCH REPAIR ENDONUCLEASE PMS2"/>
    <property type="match status" value="1"/>
</dbReference>
<organism evidence="9 10">
    <name type="scientific">Monosiga brevicollis</name>
    <name type="common">Choanoflagellate</name>
    <dbReference type="NCBI Taxonomy" id="81824"/>
    <lineage>
        <taxon>Eukaryota</taxon>
        <taxon>Choanoflagellata</taxon>
        <taxon>Craspedida</taxon>
        <taxon>Salpingoecidae</taxon>
        <taxon>Monosiga</taxon>
    </lineage>
</organism>
<feature type="compositionally biased region" description="Basic and acidic residues" evidence="6">
    <location>
        <begin position="338"/>
        <end position="350"/>
    </location>
</feature>
<evidence type="ECO:0000256" key="7">
    <source>
        <dbReference type="SAM" id="Phobius"/>
    </source>
</evidence>
<dbReference type="SUPFAM" id="SSF55874">
    <property type="entry name" value="ATPase domain of HSP90 chaperone/DNA topoisomerase II/histidine kinase"/>
    <property type="match status" value="1"/>
</dbReference>
<feature type="region of interest" description="Disordered" evidence="6">
    <location>
        <begin position="304"/>
        <end position="369"/>
    </location>
</feature>
<dbReference type="InterPro" id="IPR014790">
    <property type="entry name" value="MutL_C"/>
</dbReference>
<dbReference type="Proteomes" id="UP000001357">
    <property type="component" value="Unassembled WGS sequence"/>
</dbReference>
<protein>
    <recommendedName>
        <fullName evidence="8">MutL C-terminal dimerisation domain-containing protein</fullName>
    </recommendedName>
</protein>
<dbReference type="KEGG" id="mbr:MONBRDRAFT_31692"/>
<dbReference type="STRING" id="81824.A9UV76"/>
<dbReference type="GO" id="GO:0006298">
    <property type="term" value="P:mismatch repair"/>
    <property type="evidence" value="ECO:0000318"/>
    <property type="project" value="GO_Central"/>
</dbReference>
<dbReference type="InterPro" id="IPR038973">
    <property type="entry name" value="MutL/Mlh/Pms-like"/>
</dbReference>
<dbReference type="InterPro" id="IPR036890">
    <property type="entry name" value="HATPase_C_sf"/>
</dbReference>
<name>A9UV76_MONBE</name>
<evidence type="ECO:0000256" key="5">
    <source>
        <dbReference type="ARBA" id="ARBA00023136"/>
    </source>
</evidence>
<accession>A9UV76</accession>
<dbReference type="InterPro" id="IPR032808">
    <property type="entry name" value="DoxX"/>
</dbReference>
<dbReference type="GO" id="GO:0005524">
    <property type="term" value="F:ATP binding"/>
    <property type="evidence" value="ECO:0007669"/>
    <property type="project" value="InterPro"/>
</dbReference>
<dbReference type="Pfam" id="PF08676">
    <property type="entry name" value="MutL_C"/>
    <property type="match status" value="1"/>
</dbReference>
<dbReference type="InParanoid" id="A9UV76"/>
<gene>
    <name evidence="9" type="ORF">MONBRDRAFT_31692</name>
</gene>
<dbReference type="SUPFAM" id="SSF118116">
    <property type="entry name" value="DNA mismatch repair protein MutL"/>
    <property type="match status" value="1"/>
</dbReference>
<keyword evidence="10" id="KW-1185">Reference proteome</keyword>
<dbReference type="GO" id="GO:0016020">
    <property type="term" value="C:membrane"/>
    <property type="evidence" value="ECO:0007669"/>
    <property type="project" value="UniProtKB-SubCell"/>
</dbReference>
<dbReference type="RefSeq" id="XP_001744144.1">
    <property type="nucleotide sequence ID" value="XM_001744092.1"/>
</dbReference>
<feature type="transmembrane region" description="Helical" evidence="7">
    <location>
        <begin position="736"/>
        <end position="753"/>
    </location>
</feature>
<dbReference type="GO" id="GO:0140664">
    <property type="term" value="F:ATP-dependent DNA damage sensor activity"/>
    <property type="evidence" value="ECO:0007669"/>
    <property type="project" value="InterPro"/>
</dbReference>
<evidence type="ECO:0000259" key="8">
    <source>
        <dbReference type="SMART" id="SM00853"/>
    </source>
</evidence>
<keyword evidence="3 7" id="KW-0812">Transmembrane</keyword>
<dbReference type="InterPro" id="IPR037198">
    <property type="entry name" value="MutL_C_sf"/>
</dbReference>
<dbReference type="eggNOG" id="KOG1977">
    <property type="taxonomic scope" value="Eukaryota"/>
</dbReference>
<dbReference type="Gene3D" id="3.30.1540.20">
    <property type="entry name" value="MutL, C-terminal domain, dimerisation subdomain"/>
    <property type="match status" value="1"/>
</dbReference>
<evidence type="ECO:0000256" key="1">
    <source>
        <dbReference type="ARBA" id="ARBA00004141"/>
    </source>
</evidence>
<evidence type="ECO:0000256" key="2">
    <source>
        <dbReference type="ARBA" id="ARBA00006082"/>
    </source>
</evidence>
<evidence type="ECO:0000256" key="4">
    <source>
        <dbReference type="ARBA" id="ARBA00022989"/>
    </source>
</evidence>
<feature type="compositionally biased region" description="Low complexity" evidence="6">
    <location>
        <begin position="402"/>
        <end position="412"/>
    </location>
</feature>
<dbReference type="PANTHER" id="PTHR10073">
    <property type="entry name" value="DNA MISMATCH REPAIR PROTEIN MLH, PMS, MUTL"/>
    <property type="match status" value="1"/>
</dbReference>
<dbReference type="AlphaFoldDB" id="A9UV76"/>
<dbReference type="SMART" id="SM00853">
    <property type="entry name" value="MutL_C"/>
    <property type="match status" value="1"/>
</dbReference>
<keyword evidence="4 7" id="KW-1133">Transmembrane helix</keyword>
<evidence type="ECO:0000256" key="6">
    <source>
        <dbReference type="SAM" id="MobiDB-lite"/>
    </source>
</evidence>
<dbReference type="GO" id="GO:0032389">
    <property type="term" value="C:MutLalpha complex"/>
    <property type="evidence" value="ECO:0000318"/>
    <property type="project" value="GO_Central"/>
</dbReference>
<dbReference type="InterPro" id="IPR042120">
    <property type="entry name" value="MutL_C_dimsub"/>
</dbReference>
<sequence length="765" mass="83201">MGTPGKVRPLPADLAARLGDAYVLSDVTVLVAELLANALDAGATRVVVHTALDEALVVVRDNGHGLRHDDLQLLGQAVASSKLPTTAQAQTHGFRGQALRAIAQCCCLSIKSRDPQSGLLFQKVVIALTWTFGRNEAVPRWCLPAHTSALDRFRAVLPAALRATVIAMDEPGARHLRAAFATEGHPTQAYQFLSVNGHPQTQGQALEAVRSTFAHSLFGRQDEKNDSGKLRSRRPRYYPVFALWVEMADFSADNLVDNKHRFLMDPDSPELAQITSLTRRFLEQQGFLAVMPPLFTAPASTDIPAQLESSPKRPKRSPFHSFRSASSSAAQSGLTAEPKQDAPTVDHDLLHSSASPTPTGHALHLAPEPGIEAGPAQIMSQVPDNQLQACRHGLQARRENQEIQTTQATQEAMGPGPHSNDALIQVKIRTPDSGNLPSSASNTPQPRFLNLPKLPRGALQNIRLNNEHLHQTRVVGQLDAKFLCCTVPIPDGRLLYVIDQHAAHERIMLEQFLANDTQTGDRGLQQPITIPLAEPLSVEMVPWPFHSTAWLNMYGKCMKQYQCCGNWLNEWTSTMLTGELGLLPSLRDMICTRACRAAIKFGDQLTLNPQPSIFSFFPPVVLSSSLPLCAMSVVTTILCLLLTVMFLMAGTAKLTDAFVPDLHNELVGKFETYAKVLQTVQYGVSGSTFRQFLGVVETAAALLLWVAPQLAASVLAIIMTGAIYTHLLVEDPPQAMAMPAVLLLFSVIVAVSGRKAKGSGKSKKN</sequence>
<feature type="domain" description="MutL C-terminal dimerisation" evidence="8">
    <location>
        <begin position="474"/>
        <end position="605"/>
    </location>
</feature>
<evidence type="ECO:0000313" key="10">
    <source>
        <dbReference type="Proteomes" id="UP000001357"/>
    </source>
</evidence>
<dbReference type="Gene3D" id="3.30.565.10">
    <property type="entry name" value="Histidine kinase-like ATPase, C-terminal domain"/>
    <property type="match status" value="1"/>
</dbReference>
<comment type="similarity">
    <text evidence="2">Belongs to the DNA mismatch repair MutL/HexB family.</text>
</comment>
<evidence type="ECO:0000313" key="9">
    <source>
        <dbReference type="EMBL" id="EDQ90847.1"/>
    </source>
</evidence>
<proteinExistence type="inferred from homology"/>
<feature type="transmembrane region" description="Helical" evidence="7">
    <location>
        <begin position="699"/>
        <end position="724"/>
    </location>
</feature>
<dbReference type="GeneID" id="5889524"/>
<dbReference type="GO" id="GO:0016887">
    <property type="term" value="F:ATP hydrolysis activity"/>
    <property type="evidence" value="ECO:0000318"/>
    <property type="project" value="GO_Central"/>
</dbReference>
<feature type="region of interest" description="Disordered" evidence="6">
    <location>
        <begin position="398"/>
        <end position="420"/>
    </location>
</feature>
<keyword evidence="5 7" id="KW-0472">Membrane</keyword>
<evidence type="ECO:0000256" key="3">
    <source>
        <dbReference type="ARBA" id="ARBA00022692"/>
    </source>
</evidence>
<reference evidence="9 10" key="1">
    <citation type="journal article" date="2008" name="Nature">
        <title>The genome of the choanoflagellate Monosiga brevicollis and the origin of metazoans.</title>
        <authorList>
            <consortium name="JGI Sequencing"/>
            <person name="King N."/>
            <person name="Westbrook M.J."/>
            <person name="Young S.L."/>
            <person name="Kuo A."/>
            <person name="Abedin M."/>
            <person name="Chapman J."/>
            <person name="Fairclough S."/>
            <person name="Hellsten U."/>
            <person name="Isogai Y."/>
            <person name="Letunic I."/>
            <person name="Marr M."/>
            <person name="Pincus D."/>
            <person name="Putnam N."/>
            <person name="Rokas A."/>
            <person name="Wright K.J."/>
            <person name="Zuzow R."/>
            <person name="Dirks W."/>
            <person name="Good M."/>
            <person name="Goodstein D."/>
            <person name="Lemons D."/>
            <person name="Li W."/>
            <person name="Lyons J.B."/>
            <person name="Morris A."/>
            <person name="Nichols S."/>
            <person name="Richter D.J."/>
            <person name="Salamov A."/>
            <person name="Bork P."/>
            <person name="Lim W.A."/>
            <person name="Manning G."/>
            <person name="Miller W.T."/>
            <person name="McGinnis W."/>
            <person name="Shapiro H."/>
            <person name="Tjian R."/>
            <person name="Grigoriev I.V."/>
            <person name="Rokhsar D."/>
        </authorList>
    </citation>
    <scope>NUCLEOTIDE SEQUENCE [LARGE SCALE GENOMIC DNA]</scope>
    <source>
        <strain evidence="10">MX1 / ATCC 50154</strain>
    </source>
</reference>
<comment type="subcellular location">
    <subcellularLocation>
        <location evidence="1">Membrane</location>
        <topology evidence="1">Multi-pass membrane protein</topology>
    </subcellularLocation>
</comment>
<dbReference type="Pfam" id="PF13589">
    <property type="entry name" value="HATPase_c_3"/>
    <property type="match status" value="1"/>
</dbReference>
<dbReference type="EMBL" id="CH991546">
    <property type="protein sequence ID" value="EDQ90847.1"/>
    <property type="molecule type" value="Genomic_DNA"/>
</dbReference>
<feature type="transmembrane region" description="Helical" evidence="7">
    <location>
        <begin position="625"/>
        <end position="648"/>
    </location>
</feature>
<dbReference type="Pfam" id="PF13564">
    <property type="entry name" value="DoxX_2"/>
    <property type="match status" value="1"/>
</dbReference>